<dbReference type="STRING" id="1122188.SAMN02745674_02844"/>
<dbReference type="Pfam" id="PF20990">
    <property type="entry name" value="DUF2207_C"/>
    <property type="match status" value="1"/>
</dbReference>
<keyword evidence="2" id="KW-0472">Membrane</keyword>
<keyword evidence="2" id="KW-1133">Transmembrane helix</keyword>
<feature type="transmembrane region" description="Helical" evidence="2">
    <location>
        <begin position="411"/>
        <end position="432"/>
    </location>
</feature>
<evidence type="ECO:0000259" key="3">
    <source>
        <dbReference type="Pfam" id="PF09972"/>
    </source>
</evidence>
<feature type="transmembrane region" description="Helical" evidence="2">
    <location>
        <begin position="234"/>
        <end position="252"/>
    </location>
</feature>
<name>A0A1T4SGR9_9GAMM</name>
<gene>
    <name evidence="5" type="ORF">SAMN02745674_02844</name>
</gene>
<sequence>MRWLLLFVLLWPGLALAEERILSYHSEVQVNTDGSLDVVEHIRVRAEGENIRRGIYRDFPTRYRDRHGNRVVVEFEVMDVLRNGRSEPWFTEKRSNGVRVNTGDDSLLPVPAEHVYTLRYRTTRQLGFFDTRNELYWNAIGQGWMFGIETGSVEVRLPEPVPVEDLVAEGYSGPMGERGIGFTASTPAPGVARWELTEPLPPYSGLTTVLSFPKGVVVEPGRQQRLAWLLRDNLGLLVALAGLVVLLVFCVVRWRRIGRDPAAGTIIVRYDPPAGYSPAGLRYMLRMGYDTRCFSSDLLASAVDGAVGIHASEKKRGDHWMLEKTGEAQSAATPEQRTLLERLFAGGGRVLELDNKNASTMQAATTAHSSALAKRFKPSMFKLNGSSIGWATLIMIATTVLAFGASGGNGVPLILALVFLMVVVLGVFAYLIKAPTLEGRRLLDEIAGFKRYLEVADREELARLDAPGTAPTLDAGRFERLLPYAVALGVEDAWTRQFTLAVGASAAAAATASIAWYHGGVMSNPAAFTRAVGSSLNSQISSSSTPPGSSSGSGGGGFSGGGGGGGGGGGR</sequence>
<evidence type="ECO:0000313" key="6">
    <source>
        <dbReference type="Proteomes" id="UP000190061"/>
    </source>
</evidence>
<dbReference type="Pfam" id="PF09972">
    <property type="entry name" value="DUF2207"/>
    <property type="match status" value="1"/>
</dbReference>
<feature type="region of interest" description="Disordered" evidence="1">
    <location>
        <begin position="537"/>
        <end position="571"/>
    </location>
</feature>
<keyword evidence="6" id="KW-1185">Reference proteome</keyword>
<evidence type="ECO:0000256" key="1">
    <source>
        <dbReference type="SAM" id="MobiDB-lite"/>
    </source>
</evidence>
<organism evidence="5 6">
    <name type="scientific">Lysobacter spongiicola DSM 21749</name>
    <dbReference type="NCBI Taxonomy" id="1122188"/>
    <lineage>
        <taxon>Bacteria</taxon>
        <taxon>Pseudomonadati</taxon>
        <taxon>Pseudomonadota</taxon>
        <taxon>Gammaproteobacteria</taxon>
        <taxon>Lysobacterales</taxon>
        <taxon>Lysobacteraceae</taxon>
        <taxon>Novilysobacter</taxon>
    </lineage>
</organism>
<reference evidence="5 6" key="1">
    <citation type="submission" date="2017-02" db="EMBL/GenBank/DDBJ databases">
        <authorList>
            <person name="Peterson S.W."/>
        </authorList>
    </citation>
    <scope>NUCLEOTIDE SEQUENCE [LARGE SCALE GENOMIC DNA]</scope>
    <source>
        <strain evidence="5 6">DSM 21749</strain>
    </source>
</reference>
<evidence type="ECO:0000313" key="5">
    <source>
        <dbReference type="EMBL" id="SKA27356.1"/>
    </source>
</evidence>
<dbReference type="RefSeq" id="WP_078759366.1">
    <property type="nucleotide sequence ID" value="NZ_FUXP01000018.1"/>
</dbReference>
<keyword evidence="2" id="KW-0812">Transmembrane</keyword>
<feature type="transmembrane region" description="Helical" evidence="2">
    <location>
        <begin position="383"/>
        <end position="405"/>
    </location>
</feature>
<evidence type="ECO:0000256" key="2">
    <source>
        <dbReference type="SAM" id="Phobius"/>
    </source>
</evidence>
<dbReference type="AlphaFoldDB" id="A0A1T4SGR9"/>
<accession>A0A1T4SGR9</accession>
<dbReference type="InterPro" id="IPR048389">
    <property type="entry name" value="YciQ-like_C"/>
</dbReference>
<feature type="domain" description="DUF2207" evidence="3">
    <location>
        <begin position="20"/>
        <end position="168"/>
    </location>
</feature>
<protein>
    <submittedName>
        <fullName evidence="5">Predicted membrane protein</fullName>
    </submittedName>
</protein>
<feature type="domain" description="Predicted membrane protein YciQ-like C-terminal" evidence="4">
    <location>
        <begin position="270"/>
        <end position="498"/>
    </location>
</feature>
<proteinExistence type="predicted"/>
<feature type="compositionally biased region" description="Gly residues" evidence="1">
    <location>
        <begin position="551"/>
        <end position="571"/>
    </location>
</feature>
<feature type="compositionally biased region" description="Low complexity" evidence="1">
    <location>
        <begin position="537"/>
        <end position="550"/>
    </location>
</feature>
<dbReference type="Proteomes" id="UP000190061">
    <property type="component" value="Unassembled WGS sequence"/>
</dbReference>
<evidence type="ECO:0000259" key="4">
    <source>
        <dbReference type="Pfam" id="PF20990"/>
    </source>
</evidence>
<dbReference type="EMBL" id="FUXP01000018">
    <property type="protein sequence ID" value="SKA27356.1"/>
    <property type="molecule type" value="Genomic_DNA"/>
</dbReference>
<dbReference type="InterPro" id="IPR018702">
    <property type="entry name" value="DUF2207"/>
</dbReference>